<dbReference type="GO" id="GO:0000049">
    <property type="term" value="F:tRNA binding"/>
    <property type="evidence" value="ECO:0007669"/>
    <property type="project" value="UniProtKB-UniRule"/>
</dbReference>
<evidence type="ECO:0000313" key="13">
    <source>
        <dbReference type="Proteomes" id="UP000813463"/>
    </source>
</evidence>
<feature type="domain" description="Ribosomal RNA large subunit methyltransferase K/L-like methyltransferase" evidence="11">
    <location>
        <begin position="197"/>
        <end position="319"/>
    </location>
</feature>
<keyword evidence="3 10" id="KW-0820">tRNA-binding</keyword>
<dbReference type="EC" id="2.1.1.214" evidence="9"/>
<reference evidence="14" key="2">
    <citation type="submission" date="2025-08" db="UniProtKB">
        <authorList>
            <consortium name="RefSeq"/>
        </authorList>
    </citation>
    <scope>IDENTIFICATION</scope>
    <source>
        <tissue evidence="14">Leaf</tissue>
    </source>
</reference>
<evidence type="ECO:0000256" key="3">
    <source>
        <dbReference type="ARBA" id="ARBA00022555"/>
    </source>
</evidence>
<evidence type="ECO:0000259" key="11">
    <source>
        <dbReference type="Pfam" id="PF01170"/>
    </source>
</evidence>
<dbReference type="Pfam" id="PF01170">
    <property type="entry name" value="UPF0020"/>
    <property type="match status" value="1"/>
</dbReference>
<dbReference type="PANTHER" id="PTHR13370:SF3">
    <property type="entry name" value="TRNA (GUANINE(10)-N2)-METHYLTRANSFERASE HOMOLOG"/>
    <property type="match status" value="1"/>
</dbReference>
<dbReference type="InterPro" id="IPR000241">
    <property type="entry name" value="RlmKL-like_Mtase"/>
</dbReference>
<reference evidence="13" key="1">
    <citation type="journal article" date="2021" name="Nat. Commun.">
        <title>Genomic analyses provide insights into spinach domestication and the genetic basis of agronomic traits.</title>
        <authorList>
            <person name="Cai X."/>
            <person name="Sun X."/>
            <person name="Xu C."/>
            <person name="Sun H."/>
            <person name="Wang X."/>
            <person name="Ge C."/>
            <person name="Zhang Z."/>
            <person name="Wang Q."/>
            <person name="Fei Z."/>
            <person name="Jiao C."/>
            <person name="Wang Q."/>
        </authorList>
    </citation>
    <scope>NUCLEOTIDE SEQUENCE [LARGE SCALE GENOMIC DNA]</scope>
    <source>
        <strain evidence="13">cv. Varoflay</strain>
    </source>
</reference>
<dbReference type="Proteomes" id="UP000813463">
    <property type="component" value="Chromosome 4"/>
</dbReference>
<dbReference type="GO" id="GO:0008033">
    <property type="term" value="P:tRNA processing"/>
    <property type="evidence" value="ECO:0007669"/>
    <property type="project" value="UniProtKB-UniRule"/>
</dbReference>
<dbReference type="GO" id="GO:0043527">
    <property type="term" value="C:tRNA methyltransferase complex"/>
    <property type="evidence" value="ECO:0007669"/>
    <property type="project" value="UniProtKB-ARBA"/>
</dbReference>
<gene>
    <name evidence="14" type="primary">LOC110802590</name>
</gene>
<dbReference type="InterPro" id="IPR029063">
    <property type="entry name" value="SAM-dependent_MTases_sf"/>
</dbReference>
<evidence type="ECO:0000256" key="1">
    <source>
        <dbReference type="ARBA" id="ARBA00004496"/>
    </source>
</evidence>
<evidence type="ECO:0000256" key="9">
    <source>
        <dbReference type="ARBA" id="ARBA00066937"/>
    </source>
</evidence>
<organism evidence="13 14">
    <name type="scientific">Spinacia oleracea</name>
    <name type="common">Spinach</name>
    <dbReference type="NCBI Taxonomy" id="3562"/>
    <lineage>
        <taxon>Eukaryota</taxon>
        <taxon>Viridiplantae</taxon>
        <taxon>Streptophyta</taxon>
        <taxon>Embryophyta</taxon>
        <taxon>Tracheophyta</taxon>
        <taxon>Spermatophyta</taxon>
        <taxon>Magnoliopsida</taxon>
        <taxon>eudicotyledons</taxon>
        <taxon>Gunneridae</taxon>
        <taxon>Pentapetalae</taxon>
        <taxon>Caryophyllales</taxon>
        <taxon>Chenopodiaceae</taxon>
        <taxon>Chenopodioideae</taxon>
        <taxon>Anserineae</taxon>
        <taxon>Spinacia</taxon>
    </lineage>
</organism>
<dbReference type="PROSITE" id="PS51627">
    <property type="entry name" value="SAM_MT_TRM11"/>
    <property type="match status" value="1"/>
</dbReference>
<evidence type="ECO:0000256" key="5">
    <source>
        <dbReference type="ARBA" id="ARBA00022679"/>
    </source>
</evidence>
<dbReference type="GO" id="GO:0005737">
    <property type="term" value="C:cytoplasm"/>
    <property type="evidence" value="ECO:0000318"/>
    <property type="project" value="GO_Central"/>
</dbReference>
<evidence type="ECO:0000256" key="2">
    <source>
        <dbReference type="ARBA" id="ARBA00022490"/>
    </source>
</evidence>
<dbReference type="GO" id="GO:0008168">
    <property type="term" value="F:methyltransferase activity"/>
    <property type="evidence" value="ECO:0000318"/>
    <property type="project" value="GO_Central"/>
</dbReference>
<dbReference type="OrthoDB" id="296065at2759"/>
<name>A0A9R0KAJ5_SPIOL</name>
<dbReference type="PANTHER" id="PTHR13370">
    <property type="entry name" value="RNA METHYLASE-RELATED"/>
    <property type="match status" value="1"/>
</dbReference>
<evidence type="ECO:0000256" key="8">
    <source>
        <dbReference type="ARBA" id="ARBA00022884"/>
    </source>
</evidence>
<sequence>MWYMCVFFHRLLDYRKPEVEALAQLFGAFADDNNGDSHSVQWKLPDNFHPDNPFHFVNIPSEDIARDIAKRSILVKGMYEIWGEGTSYEQLEEAVNAYPEERKLPYLTSENTFKINIDSFGKTFTTQEQKELLKRLAFIPFKGRVNLRNPDHNFWFIEIDKYEANNGLPPIVEKRIFFGREVGAADRKLLPTYQLKSRVYIGPTAMDAEMAFLMANQGLAAPGKLVYDPFVGTGSVLVAAAHFGALTMGADIDIRVVRDGRGPDRNVWSNFKQYGLQEPISLLRADNNLPPWRAGLKEVFDAIICDPPYGVRAGGRKSGGRKLLKGVVGPYTVPDDKREGHIPSTAAYSLVECVHDLLDLAAKMLVMGGRLVYFYPVLREEDSPDPTFPEHPCFKLVAVSEQILSFRYSRVLLTMVKVATYTEEIAESARVMHLDFKANHLKWLEEGNLHSAVFAPNKEGENVDLRFSKDSKPKYRGKYV</sequence>
<comment type="similarity">
    <text evidence="10">Belongs to the class I-like SAM-binding methyltransferase superfamily. TRM11 methyltransferase family.</text>
</comment>
<dbReference type="AlphaFoldDB" id="A0A9R0KAJ5"/>
<dbReference type="KEGG" id="soe:110802590"/>
<keyword evidence="4 10" id="KW-0489">Methyltransferase</keyword>
<dbReference type="InterPro" id="IPR002052">
    <property type="entry name" value="DNA_methylase_N6_adenine_CS"/>
</dbReference>
<evidence type="ECO:0000259" key="12">
    <source>
        <dbReference type="Pfam" id="PF25904"/>
    </source>
</evidence>
<keyword evidence="8 10" id="KW-0694">RNA-binding</keyword>
<evidence type="ECO:0000313" key="14">
    <source>
        <dbReference type="RefSeq" id="XP_021863724.1"/>
    </source>
</evidence>
<dbReference type="InterPro" id="IPR059073">
    <property type="entry name" value="TRMT11_N"/>
</dbReference>
<keyword evidence="2" id="KW-0963">Cytoplasm</keyword>
<accession>A0A9R0KAJ5</accession>
<comment type="subcellular location">
    <subcellularLocation>
        <location evidence="1">Cytoplasm</location>
    </subcellularLocation>
</comment>
<keyword evidence="6 10" id="KW-0949">S-adenosyl-L-methionine</keyword>
<dbReference type="PROSITE" id="PS00092">
    <property type="entry name" value="N6_MTASE"/>
    <property type="match status" value="1"/>
</dbReference>
<evidence type="ECO:0000256" key="4">
    <source>
        <dbReference type="ARBA" id="ARBA00022603"/>
    </source>
</evidence>
<keyword evidence="7 10" id="KW-0819">tRNA processing</keyword>
<dbReference type="Pfam" id="PF25904">
    <property type="entry name" value="Tmrp11_N"/>
    <property type="match status" value="1"/>
</dbReference>
<dbReference type="Gene3D" id="3.40.50.150">
    <property type="entry name" value="Vaccinia Virus protein VP39"/>
    <property type="match status" value="1"/>
</dbReference>
<dbReference type="GeneID" id="110802590"/>
<feature type="domain" description="tRNA (guanine(10)-N(2))-methyltransferase TRMT11 N-terminal" evidence="12">
    <location>
        <begin position="3"/>
        <end position="187"/>
    </location>
</feature>
<dbReference type="GO" id="GO:0032259">
    <property type="term" value="P:methylation"/>
    <property type="evidence" value="ECO:0007669"/>
    <property type="project" value="UniProtKB-UniRule"/>
</dbReference>
<protein>
    <recommendedName>
        <fullName evidence="9">tRNA (guanine(10)-N(2))-methyltransferase</fullName>
        <ecNumber evidence="9">2.1.1.214</ecNumber>
    </recommendedName>
</protein>
<proteinExistence type="inferred from homology"/>
<dbReference type="InterPro" id="IPR016691">
    <property type="entry name" value="TRMT11"/>
</dbReference>
<keyword evidence="5 10" id="KW-0808">Transferase</keyword>
<dbReference type="FunFam" id="3.40.50.150:FF:000213">
    <property type="entry name" value="Methyltransferases,nucleic acid binding"/>
    <property type="match status" value="1"/>
</dbReference>
<dbReference type="RefSeq" id="XP_021863724.1">
    <property type="nucleotide sequence ID" value="XM_022008032.2"/>
</dbReference>
<evidence type="ECO:0000256" key="6">
    <source>
        <dbReference type="ARBA" id="ARBA00022691"/>
    </source>
</evidence>
<evidence type="ECO:0000256" key="7">
    <source>
        <dbReference type="ARBA" id="ARBA00022694"/>
    </source>
</evidence>
<evidence type="ECO:0000256" key="10">
    <source>
        <dbReference type="PROSITE-ProRule" id="PRU00959"/>
    </source>
</evidence>
<keyword evidence="13" id="KW-1185">Reference proteome</keyword>
<dbReference type="GO" id="GO:0160102">
    <property type="term" value="F:tRNA (guanine(10)-N2)-methyltransferase activity"/>
    <property type="evidence" value="ECO:0007669"/>
    <property type="project" value="UniProtKB-EC"/>
</dbReference>
<dbReference type="PIRSF" id="PIRSF017259">
    <property type="entry name" value="tRNA_mtfrase_TRM11"/>
    <property type="match status" value="1"/>
</dbReference>
<dbReference type="SUPFAM" id="SSF53335">
    <property type="entry name" value="S-adenosyl-L-methionine-dependent methyltransferases"/>
    <property type="match status" value="1"/>
</dbReference>